<proteinExistence type="predicted"/>
<dbReference type="GO" id="GO:0008483">
    <property type="term" value="F:transaminase activity"/>
    <property type="evidence" value="ECO:0007669"/>
    <property type="project" value="UniProtKB-KW"/>
</dbReference>
<keyword evidence="2" id="KW-0663">Pyridoxal phosphate</keyword>
<comment type="cofactor">
    <cofactor evidence="1">
        <name>pyridoxal 5'-phosphate</name>
        <dbReference type="ChEBI" id="CHEBI:597326"/>
    </cofactor>
</comment>
<accession>A0A9D1E3G3</accession>
<protein>
    <submittedName>
        <fullName evidence="4">Aminotransferase class V-fold PLP-dependent enzyme</fullName>
    </submittedName>
</protein>
<comment type="caution">
    <text evidence="4">The sequence shown here is derived from an EMBL/GenBank/DDBJ whole genome shotgun (WGS) entry which is preliminary data.</text>
</comment>
<evidence type="ECO:0000313" key="4">
    <source>
        <dbReference type="EMBL" id="HIR65566.1"/>
    </source>
</evidence>
<feature type="domain" description="Orn/Lys/Arg decarboxylases family 1 pyridoxal-P attachment site" evidence="3">
    <location>
        <begin position="5"/>
        <end position="299"/>
    </location>
</feature>
<organism evidence="4 5">
    <name type="scientific">Candidatus Fimimonas gallinarum</name>
    <dbReference type="NCBI Taxonomy" id="2840821"/>
    <lineage>
        <taxon>Bacteria</taxon>
        <taxon>Pseudomonadati</taxon>
        <taxon>Myxococcota</taxon>
        <taxon>Myxococcia</taxon>
        <taxon>Myxococcales</taxon>
        <taxon>Cystobacterineae</taxon>
        <taxon>Myxococcaceae</taxon>
        <taxon>Myxococcaceae incertae sedis</taxon>
        <taxon>Candidatus Fimimonas</taxon>
    </lineage>
</organism>
<evidence type="ECO:0000256" key="1">
    <source>
        <dbReference type="ARBA" id="ARBA00001933"/>
    </source>
</evidence>
<dbReference type="Pfam" id="PF01276">
    <property type="entry name" value="OKR_DC_1"/>
    <property type="match status" value="1"/>
</dbReference>
<dbReference type="InterPro" id="IPR000310">
    <property type="entry name" value="Orn/Lys/Arg_deCO2ase_major_dom"/>
</dbReference>
<keyword evidence="4" id="KW-0032">Aminotransferase</keyword>
<dbReference type="Proteomes" id="UP000824200">
    <property type="component" value="Unassembled WGS sequence"/>
</dbReference>
<keyword evidence="4" id="KW-0808">Transferase</keyword>
<gene>
    <name evidence="4" type="ORF">IAC95_01595</name>
</gene>
<dbReference type="SUPFAM" id="SSF55904">
    <property type="entry name" value="Ornithine decarboxylase C-terminal domain"/>
    <property type="match status" value="1"/>
</dbReference>
<dbReference type="InterPro" id="IPR052357">
    <property type="entry name" value="Orn_Lys_Arg_decarboxylase-I"/>
</dbReference>
<evidence type="ECO:0000313" key="5">
    <source>
        <dbReference type="Proteomes" id="UP000824200"/>
    </source>
</evidence>
<dbReference type="InterPro" id="IPR015421">
    <property type="entry name" value="PyrdxlP-dep_Trfase_major"/>
</dbReference>
<evidence type="ECO:0000256" key="2">
    <source>
        <dbReference type="ARBA" id="ARBA00022898"/>
    </source>
</evidence>
<dbReference type="AlphaFoldDB" id="A0A9D1E3G3"/>
<dbReference type="InterPro" id="IPR015424">
    <property type="entry name" value="PyrdxlP-dep_Trfase"/>
</dbReference>
<dbReference type="PANTHER" id="PTHR43277:SF4">
    <property type="entry name" value="ARGININE DECARBOXYLASE"/>
    <property type="match status" value="1"/>
</dbReference>
<reference evidence="4" key="1">
    <citation type="submission" date="2020-10" db="EMBL/GenBank/DDBJ databases">
        <authorList>
            <person name="Gilroy R."/>
        </authorList>
    </citation>
    <scope>NUCLEOTIDE SEQUENCE</scope>
    <source>
        <strain evidence="4">CHK121-14286</strain>
    </source>
</reference>
<name>A0A9D1E3G3_9BACT</name>
<dbReference type="Gene3D" id="3.40.640.10">
    <property type="entry name" value="Type I PLP-dependent aspartate aminotransferase-like (Major domain)"/>
    <property type="match status" value="1"/>
</dbReference>
<dbReference type="SUPFAM" id="SSF53383">
    <property type="entry name" value="PLP-dependent transferases"/>
    <property type="match status" value="1"/>
</dbReference>
<dbReference type="Gene3D" id="3.90.105.10">
    <property type="entry name" value="Molybdopterin biosynthesis moea protein, domain 2"/>
    <property type="match status" value="1"/>
</dbReference>
<reference evidence="4" key="2">
    <citation type="journal article" date="2021" name="PeerJ">
        <title>Extensive microbial diversity within the chicken gut microbiome revealed by metagenomics and culture.</title>
        <authorList>
            <person name="Gilroy R."/>
            <person name="Ravi A."/>
            <person name="Getino M."/>
            <person name="Pursley I."/>
            <person name="Horton D.L."/>
            <person name="Alikhan N.F."/>
            <person name="Baker D."/>
            <person name="Gharbi K."/>
            <person name="Hall N."/>
            <person name="Watson M."/>
            <person name="Adriaenssens E.M."/>
            <person name="Foster-Nyarko E."/>
            <person name="Jarju S."/>
            <person name="Secka A."/>
            <person name="Antonio M."/>
            <person name="Oren A."/>
            <person name="Chaudhuri R.R."/>
            <person name="La Ragione R."/>
            <person name="Hildebrand F."/>
            <person name="Pallen M.J."/>
        </authorList>
    </citation>
    <scope>NUCLEOTIDE SEQUENCE</scope>
    <source>
        <strain evidence="4">CHK121-14286</strain>
    </source>
</reference>
<evidence type="ECO:0000259" key="3">
    <source>
        <dbReference type="Pfam" id="PF01276"/>
    </source>
</evidence>
<dbReference type="PANTHER" id="PTHR43277">
    <property type="entry name" value="ARGININE DECARBOXYLASE"/>
    <property type="match status" value="1"/>
</dbReference>
<dbReference type="EMBL" id="DVHL01000014">
    <property type="protein sequence ID" value="HIR65566.1"/>
    <property type="molecule type" value="Genomic_DNA"/>
</dbReference>
<sequence>MKKGLLQMLEEFSKQDVLAMHMPGHKRKTEKFPYLAELAGALDITEIEGFDNLHDAHGAIKDICDRASALWQSKRTFLSVNGSTGALFAALSCCTKPNDKILVARNAHKSLCNAIELLRLQATWLYPSTEKDFGICLHVDVSDVEKAFQSEKFRAVVLTSPTYEGVISDVESISRIAHANGAVVIVDGAHGAHLDLSPCFPPSGTINNADLAVCGLHKTLPALTQTAVLHLYGEQIPAEDVARAMSVFVTSSPSYILMSSVDGMTKYLQTEGKQAFEEFCFHLNNFRQQAQRFRHLKLYNGQNAFAYDFSKIYVDCSHTDKSGFQIKAILRKRYSIEAEYASSKGVLFIATLADGKKEFDRLLHALNQIDKQCNASQSPFVSDCPPCECVCLPWELSPNTQILPFGEAVGKTCAQTVWVYPPAVPLLLKGERISRQCADFVAETLRCGGTVSTDGDIAQGFVKVVAD</sequence>
<dbReference type="InterPro" id="IPR036633">
    <property type="entry name" value="Prn/Lys/Arg_de-COase_C_sf"/>
</dbReference>